<accession>A0A0L8VFB2</accession>
<dbReference type="AlphaFoldDB" id="A0A0L8VFB2"/>
<dbReference type="EMBL" id="LGIA01000003">
    <property type="protein sequence ID" value="KOH47131.1"/>
    <property type="molecule type" value="Genomic_DNA"/>
</dbReference>
<sequence length="38" mass="4270">MPVLNPLGLFCWLQSKNKESQTQFNKLIGLIGPTDNHS</sequence>
<evidence type="ECO:0000313" key="1">
    <source>
        <dbReference type="EMBL" id="KOH47131.1"/>
    </source>
</evidence>
<keyword evidence="2" id="KW-1185">Reference proteome</keyword>
<dbReference type="Proteomes" id="UP000036958">
    <property type="component" value="Unassembled WGS sequence"/>
</dbReference>
<name>A0A0L8VFB2_9BACT</name>
<protein>
    <submittedName>
        <fullName evidence="1">Uncharacterized protein</fullName>
    </submittedName>
</protein>
<comment type="caution">
    <text evidence="1">The sequence shown here is derived from an EMBL/GenBank/DDBJ whole genome shotgun (WGS) entry which is preliminary data.</text>
</comment>
<reference evidence="2" key="1">
    <citation type="submission" date="2015-07" db="EMBL/GenBank/DDBJ databases">
        <title>Genome sequencing of Sunxiuqinia dokdonensis strain SK.</title>
        <authorList>
            <person name="Ahn S."/>
            <person name="Kim B.-C."/>
        </authorList>
    </citation>
    <scope>NUCLEOTIDE SEQUENCE [LARGE SCALE GENOMIC DNA]</scope>
    <source>
        <strain evidence="2">SK</strain>
    </source>
</reference>
<gene>
    <name evidence="1" type="ORF">NC99_00310</name>
</gene>
<proteinExistence type="predicted"/>
<organism evidence="1 2">
    <name type="scientific">Sunxiuqinia dokdonensis</name>
    <dbReference type="NCBI Taxonomy" id="1409788"/>
    <lineage>
        <taxon>Bacteria</taxon>
        <taxon>Pseudomonadati</taxon>
        <taxon>Bacteroidota</taxon>
        <taxon>Bacteroidia</taxon>
        <taxon>Marinilabiliales</taxon>
        <taxon>Prolixibacteraceae</taxon>
        <taxon>Sunxiuqinia</taxon>
    </lineage>
</organism>
<evidence type="ECO:0000313" key="2">
    <source>
        <dbReference type="Proteomes" id="UP000036958"/>
    </source>
</evidence>